<dbReference type="GO" id="GO:0097363">
    <property type="term" value="F:protein O-acetylglucosaminyltransferase activity"/>
    <property type="evidence" value="ECO:0007669"/>
    <property type="project" value="UniProtKB-EC"/>
</dbReference>
<evidence type="ECO:0000259" key="10">
    <source>
        <dbReference type="Pfam" id="PF13844"/>
    </source>
</evidence>
<feature type="region of interest" description="Disordered" evidence="9">
    <location>
        <begin position="77"/>
        <end position="113"/>
    </location>
</feature>
<name>A0AAN9YPK9_9PEZI</name>
<comment type="similarity">
    <text evidence="2">Belongs to the glycosyltransferase 41 family. O-GlcNAc transferase subfamily.</text>
</comment>
<evidence type="ECO:0000313" key="11">
    <source>
        <dbReference type="EMBL" id="KAK7749867.1"/>
    </source>
</evidence>
<keyword evidence="5" id="KW-0808">Transferase</keyword>
<dbReference type="EMBL" id="JAJSPL020000001">
    <property type="protein sequence ID" value="KAK7749867.1"/>
    <property type="molecule type" value="Genomic_DNA"/>
</dbReference>
<dbReference type="Pfam" id="PF13181">
    <property type="entry name" value="TPR_8"/>
    <property type="match status" value="2"/>
</dbReference>
<dbReference type="PROSITE" id="PS50005">
    <property type="entry name" value="TPR"/>
    <property type="match status" value="2"/>
</dbReference>
<evidence type="ECO:0000256" key="7">
    <source>
        <dbReference type="ARBA" id="ARBA00022803"/>
    </source>
</evidence>
<dbReference type="InterPro" id="IPR029489">
    <property type="entry name" value="OGT/SEC/SPY_C"/>
</dbReference>
<feature type="compositionally biased region" description="Polar residues" evidence="9">
    <location>
        <begin position="158"/>
        <end position="177"/>
    </location>
</feature>
<evidence type="ECO:0000256" key="2">
    <source>
        <dbReference type="ARBA" id="ARBA00005386"/>
    </source>
</evidence>
<dbReference type="FunFam" id="1.25.40.10:FF:000552">
    <property type="entry name" value="UDP-N-acetylglucosaminyltransferase (AFU_orthologue AFUA_1G03380)"/>
    <property type="match status" value="1"/>
</dbReference>
<feature type="region of interest" description="Disordered" evidence="9">
    <location>
        <begin position="296"/>
        <end position="315"/>
    </location>
</feature>
<evidence type="ECO:0000256" key="8">
    <source>
        <dbReference type="PROSITE-ProRule" id="PRU00339"/>
    </source>
</evidence>
<feature type="compositionally biased region" description="Polar residues" evidence="9">
    <location>
        <begin position="205"/>
        <end position="221"/>
    </location>
</feature>
<dbReference type="FunFam" id="3.40.50.11380:FF:000004">
    <property type="entry name" value="UDP-N-acetylglucosaminyltransferase (AFU_orthologue AFUA_1G03380)"/>
    <property type="match status" value="1"/>
</dbReference>
<evidence type="ECO:0000256" key="5">
    <source>
        <dbReference type="ARBA" id="ARBA00022679"/>
    </source>
</evidence>
<evidence type="ECO:0000256" key="4">
    <source>
        <dbReference type="ARBA" id="ARBA00022676"/>
    </source>
</evidence>
<dbReference type="PANTHER" id="PTHR44998:SF1">
    <property type="entry name" value="UDP-N-ACETYLGLUCOSAMINE--PEPTIDE N-ACETYLGLUCOSAMINYLTRANSFERASE 110 KDA SUBUNIT"/>
    <property type="match status" value="1"/>
</dbReference>
<feature type="region of interest" description="Disordered" evidence="9">
    <location>
        <begin position="29"/>
        <end position="60"/>
    </location>
</feature>
<keyword evidence="12" id="KW-1185">Reference proteome</keyword>
<feature type="compositionally biased region" description="Polar residues" evidence="9">
    <location>
        <begin position="138"/>
        <end position="151"/>
    </location>
</feature>
<dbReference type="EC" id="2.4.1.255" evidence="3"/>
<feature type="domain" description="O-GlcNAc transferase C-terminal" evidence="10">
    <location>
        <begin position="1234"/>
        <end position="1439"/>
    </location>
</feature>
<evidence type="ECO:0000313" key="12">
    <source>
        <dbReference type="Proteomes" id="UP001320245"/>
    </source>
</evidence>
<dbReference type="InterPro" id="IPR011990">
    <property type="entry name" value="TPR-like_helical_dom_sf"/>
</dbReference>
<evidence type="ECO:0000256" key="1">
    <source>
        <dbReference type="ARBA" id="ARBA00004922"/>
    </source>
</evidence>
<comment type="pathway">
    <text evidence="1">Protein modification; protein glycosylation.</text>
</comment>
<dbReference type="FunFam" id="3.40.50.2000:FF:000110">
    <property type="entry name" value="UDP-N-acetylglucosaminyltransferase protein"/>
    <property type="match status" value="1"/>
</dbReference>
<feature type="repeat" description="TPR" evidence="8">
    <location>
        <begin position="780"/>
        <end position="813"/>
    </location>
</feature>
<protein>
    <recommendedName>
        <fullName evidence="3">protein O-GlcNAc transferase</fullName>
        <ecNumber evidence="3">2.4.1.255</ecNumber>
    </recommendedName>
</protein>
<proteinExistence type="inferred from homology"/>
<feature type="region of interest" description="Disordered" evidence="9">
    <location>
        <begin position="468"/>
        <end position="488"/>
    </location>
</feature>
<dbReference type="PANTHER" id="PTHR44998">
    <property type="match status" value="1"/>
</dbReference>
<dbReference type="Pfam" id="PF13844">
    <property type="entry name" value="Glyco_transf_41"/>
    <property type="match status" value="2"/>
</dbReference>
<dbReference type="Proteomes" id="UP001320245">
    <property type="component" value="Unassembled WGS sequence"/>
</dbReference>
<accession>A0AAN9YPK9</accession>
<dbReference type="Gene3D" id="3.40.50.11380">
    <property type="match status" value="1"/>
</dbReference>
<evidence type="ECO:0000256" key="9">
    <source>
        <dbReference type="SAM" id="MobiDB-lite"/>
    </source>
</evidence>
<feature type="region of interest" description="Disordered" evidence="9">
    <location>
        <begin position="138"/>
        <end position="226"/>
    </location>
</feature>
<keyword evidence="7 8" id="KW-0802">TPR repeat</keyword>
<reference evidence="11 12" key="1">
    <citation type="journal article" date="2023" name="PLoS ONE">
        <title>Cytospora paraplurivora sp. nov. isolated from orchards with fruit tree decline syndrome in Ontario, Canada.</title>
        <authorList>
            <person name="Ilyukhin E."/>
            <person name="Nguyen H.D.T."/>
            <person name="Castle A.J."/>
            <person name="Ellouze W."/>
        </authorList>
    </citation>
    <scope>NUCLEOTIDE SEQUENCE [LARGE SCALE GENOMIC DNA]</scope>
    <source>
        <strain evidence="11 12">FDS-564</strain>
    </source>
</reference>
<feature type="repeat" description="TPR" evidence="8">
    <location>
        <begin position="746"/>
        <end position="779"/>
    </location>
</feature>
<dbReference type="GO" id="GO:0006493">
    <property type="term" value="P:protein O-linked glycosylation"/>
    <property type="evidence" value="ECO:0007669"/>
    <property type="project" value="TreeGrafter"/>
</dbReference>
<gene>
    <name evidence="11" type="ORF">SLS53_000448</name>
</gene>
<dbReference type="SUPFAM" id="SSF48452">
    <property type="entry name" value="TPR-like"/>
    <property type="match status" value="2"/>
</dbReference>
<sequence length="1461" mass="161465">MDLLTGLAHPTVPCLTNYSRSCRQVPGSSDLLTHPRYYDQASQPSRPSPRPFDPYPASNRPSQWNSAYHRIFTNFPQSQISDNTEHHLRRKTPNGTIDNGYDGTPTQLAAGPPPQKYLNMTPSGDIFPTAHAGHQIPATGNTWWYPSQSLRSGRDESSPNSRSTPVGGSFGQGNLTYTPAHGPLLASPSAHMHTMQMGPAMRNGYGNTYQNHTAPSPSNFSPGGFTPSAVWGDGPFAGFHQNIQMSSTGYPPHNVPYESGFVAVQAPQPQAGLGMYPYAPPNFALEMATPPYLLDDGLSRHGQLPSMPQSTHRGVQDLSLGQDPSGTNGVSSHLQFKEGVLAAGHKAYSDLVNHVCRVKKIQHGRTHSKSSKNIIFPRAPKQLTLRPTSRLQSHVEAISNIAAALYCLNRQDDAEKHWLRAIKIRPDYLEALEHLVGLLCSTNRSKQAVDTIEHVQKQLRIPSHDLHNQKRLKKGIGTDSNSTPADLSSPDDPLIDAAHAVRNLSVSNEWQDDWGSSGYRVPASENWRMLGLVHAKGNMLYTLKLIDRASEAFEEAVLISAGRNIGDIQNLIRRIQLVLSPRAIGPQPLDRKMLSAPLLLPPDKAKLTAEIVFASTNGQLPGLRYVVEGSHKKTAISTTSNSLLSLAKIFQDAMSAGGSAPGLRAQPCGGVGDILALYYLSLSLQESPSTANNVGILLASVQQTSQSASMPGTSYAPRIPGIVPGSGLELALAYYQYGLHLDPKHVHLHTNLGSLLKDIGQLDYAIQMYQKAVECDSTFDIALTNLANAVKDRGRIEEAIKYYRRAVDSNPEFAEAVCGLSTALNSVCDWKGRGGVFLNGGKFDRWHVDDNGMIFDVQESGQGSGLMKKVVDIVARQLKDASAWGSGILTGGVLASLVSQLNSSGAFVTDPSLKLDAELRNWAGKPWEGSRLVRLVERSIRAAMRNWYLDKYERGIEAVHGYPRPRLPSSLTVPSAPTVLPFHTFTCPLTARDVRRISQRNALRISCSTLRSPWLPNSVYPPPRPPSPCLNIGYVSSDFNNHPLAHLMQSVFGFHDQARAKAFCYATTASDGSEHRKQIERESPVFRDVSTWSSDKLIEQIVRDGIHILVNLNGYTRGARNEVFAARPAPIQMSFMGFAGTLGAEWCDYLLADSTAIPPETLRPHRGNLSLADVFQDDAEGQAEDWVYSENIIFCRSTFFCCDHRQSADSAERMVNWEEEQRRRWEMRKEIFPDLPDDTIILGNFNQLYKIDPTTFRTWLRILANTPKAILWLLKFPELGERALKKTAEDWAGAEVASRIRFTDVAPKQLHISRARVCDLFLDTPECNAHTTAADVLWSSTPLLTLPRYKYKMCSRMAASILKGALPQGTAGEEAARQLIAENDDDYEKKAIKLANGVSYRMTEGGFGQANGRLWELRKLLFESKWTCALFDTRRWVSDLEDAYEEAWIRWVKGIDGDIYL</sequence>
<dbReference type="InterPro" id="IPR019734">
    <property type="entry name" value="TPR_rpt"/>
</dbReference>
<evidence type="ECO:0000256" key="3">
    <source>
        <dbReference type="ARBA" id="ARBA00011970"/>
    </source>
</evidence>
<evidence type="ECO:0000256" key="6">
    <source>
        <dbReference type="ARBA" id="ARBA00022737"/>
    </source>
</evidence>
<keyword evidence="6" id="KW-0677">Repeat</keyword>
<dbReference type="Gene3D" id="3.40.50.2000">
    <property type="entry name" value="Glycogen Phosphorylase B"/>
    <property type="match status" value="1"/>
</dbReference>
<dbReference type="SMART" id="SM00028">
    <property type="entry name" value="TPR"/>
    <property type="match status" value="4"/>
</dbReference>
<organism evidence="11 12">
    <name type="scientific">Cytospora paraplurivora</name>
    <dbReference type="NCBI Taxonomy" id="2898453"/>
    <lineage>
        <taxon>Eukaryota</taxon>
        <taxon>Fungi</taxon>
        <taxon>Dikarya</taxon>
        <taxon>Ascomycota</taxon>
        <taxon>Pezizomycotina</taxon>
        <taxon>Sordariomycetes</taxon>
        <taxon>Sordariomycetidae</taxon>
        <taxon>Diaporthales</taxon>
        <taxon>Cytosporaceae</taxon>
        <taxon>Cytospora</taxon>
    </lineage>
</organism>
<feature type="domain" description="O-GlcNAc transferase C-terminal" evidence="10">
    <location>
        <begin position="976"/>
        <end position="1161"/>
    </location>
</feature>
<comment type="caution">
    <text evidence="11">The sequence shown here is derived from an EMBL/GenBank/DDBJ whole genome shotgun (WGS) entry which is preliminary data.</text>
</comment>
<keyword evidence="4" id="KW-0328">Glycosyltransferase</keyword>
<dbReference type="Gene3D" id="1.25.40.10">
    <property type="entry name" value="Tetratricopeptide repeat domain"/>
    <property type="match status" value="3"/>
</dbReference>